<dbReference type="Gene3D" id="3.40.525.10">
    <property type="entry name" value="CRAL-TRIO lipid binding domain"/>
    <property type="match status" value="1"/>
</dbReference>
<accession>A0A9N8ELD6</accession>
<dbReference type="SMART" id="SM00516">
    <property type="entry name" value="SEC14"/>
    <property type="match status" value="1"/>
</dbReference>
<dbReference type="InterPro" id="IPR036865">
    <property type="entry name" value="CRAL-TRIO_dom_sf"/>
</dbReference>
<evidence type="ECO:0000259" key="1">
    <source>
        <dbReference type="PROSITE" id="PS50191"/>
    </source>
</evidence>
<dbReference type="InterPro" id="IPR001251">
    <property type="entry name" value="CRAL-TRIO_dom"/>
</dbReference>
<proteinExistence type="predicted"/>
<reference evidence="2" key="1">
    <citation type="submission" date="2020-06" db="EMBL/GenBank/DDBJ databases">
        <authorList>
            <consortium name="Plant Systems Biology data submission"/>
        </authorList>
    </citation>
    <scope>NUCLEOTIDE SEQUENCE</scope>
    <source>
        <strain evidence="2">D6</strain>
    </source>
</reference>
<dbReference type="PANTHER" id="PTHR45824:SF29">
    <property type="entry name" value="GH16843P"/>
    <property type="match status" value="1"/>
</dbReference>
<dbReference type="AlphaFoldDB" id="A0A9N8ELD6"/>
<dbReference type="EMBL" id="CAICTM010001388">
    <property type="protein sequence ID" value="CAB9523217.1"/>
    <property type="molecule type" value="Genomic_DNA"/>
</dbReference>
<keyword evidence="3" id="KW-1185">Reference proteome</keyword>
<evidence type="ECO:0000313" key="3">
    <source>
        <dbReference type="Proteomes" id="UP001153069"/>
    </source>
</evidence>
<name>A0A9N8ELD6_9STRA</name>
<feature type="domain" description="CRAL-TRIO" evidence="1">
    <location>
        <begin position="120"/>
        <end position="291"/>
    </location>
</feature>
<protein>
    <submittedName>
        <fullName evidence="2">CRAL TRIO domain protein</fullName>
    </submittedName>
</protein>
<organism evidence="2 3">
    <name type="scientific">Seminavis robusta</name>
    <dbReference type="NCBI Taxonomy" id="568900"/>
    <lineage>
        <taxon>Eukaryota</taxon>
        <taxon>Sar</taxon>
        <taxon>Stramenopiles</taxon>
        <taxon>Ochrophyta</taxon>
        <taxon>Bacillariophyta</taxon>
        <taxon>Bacillariophyceae</taxon>
        <taxon>Bacillariophycidae</taxon>
        <taxon>Naviculales</taxon>
        <taxon>Naviculaceae</taxon>
        <taxon>Seminavis</taxon>
    </lineage>
</organism>
<gene>
    <name evidence="2" type="ORF">SEMRO_1390_G268670.1</name>
</gene>
<dbReference type="InterPro" id="IPR052578">
    <property type="entry name" value="PI_Transfer_CRAL-TRIO"/>
</dbReference>
<sequence length="308" mass="35543">MESLQFDNDDQEKACHDLLKELSEAEVEAAALTSFHYALVAAKEANSPSTEGKNTQQKTQCALRMIRRHLVAQKNNREDAMKSVHETLEFRNTNRVNDIRSVNLKAKGAEDDDPFLNPIRDAIIADAVPKPKMIVRGNDNEGRATLIKFQNSRFVLRDNPDLFIQVQIYWVERAIACSERHGQEKINLVMDYTGYSRDNKPPVSLLRRFITTLQSHYPERLHLMVGCDPTLLLRSIWSVVSWFVDPDTREKIMFVSGKEAKMQQVFKHYEPEQAMAFLLPSGTLGLVKEDELRKFIFEYRLDQNYDGH</sequence>
<dbReference type="SUPFAM" id="SSF52087">
    <property type="entry name" value="CRAL/TRIO domain"/>
    <property type="match status" value="1"/>
</dbReference>
<dbReference type="OrthoDB" id="48758at2759"/>
<evidence type="ECO:0000313" key="2">
    <source>
        <dbReference type="EMBL" id="CAB9523217.1"/>
    </source>
</evidence>
<dbReference type="GO" id="GO:0008526">
    <property type="term" value="F:phosphatidylinositol transfer activity"/>
    <property type="evidence" value="ECO:0007669"/>
    <property type="project" value="TreeGrafter"/>
</dbReference>
<comment type="caution">
    <text evidence="2">The sequence shown here is derived from an EMBL/GenBank/DDBJ whole genome shotgun (WGS) entry which is preliminary data.</text>
</comment>
<dbReference type="PANTHER" id="PTHR45824">
    <property type="entry name" value="GH16843P"/>
    <property type="match status" value="1"/>
</dbReference>
<dbReference type="Proteomes" id="UP001153069">
    <property type="component" value="Unassembled WGS sequence"/>
</dbReference>
<dbReference type="PROSITE" id="PS50191">
    <property type="entry name" value="CRAL_TRIO"/>
    <property type="match status" value="1"/>
</dbReference>
<dbReference type="Pfam" id="PF00650">
    <property type="entry name" value="CRAL_TRIO"/>
    <property type="match status" value="1"/>
</dbReference>
<dbReference type="CDD" id="cd00170">
    <property type="entry name" value="SEC14"/>
    <property type="match status" value="1"/>
</dbReference>